<feature type="region of interest" description="Disordered" evidence="7">
    <location>
        <begin position="205"/>
        <end position="243"/>
    </location>
</feature>
<feature type="compositionally biased region" description="Low complexity" evidence="7">
    <location>
        <begin position="264"/>
        <end position="295"/>
    </location>
</feature>
<dbReference type="Pfam" id="PF06886">
    <property type="entry name" value="TPX2"/>
    <property type="match status" value="1"/>
</dbReference>
<evidence type="ECO:0000256" key="4">
    <source>
        <dbReference type="ARBA" id="ARBA00022701"/>
    </source>
</evidence>
<accession>A0A0J8BGY4</accession>
<feature type="compositionally biased region" description="Polar residues" evidence="7">
    <location>
        <begin position="41"/>
        <end position="59"/>
    </location>
</feature>
<evidence type="ECO:0000256" key="6">
    <source>
        <dbReference type="SAM" id="Coils"/>
    </source>
</evidence>
<dbReference type="GO" id="GO:0060236">
    <property type="term" value="P:regulation of mitotic spindle organization"/>
    <property type="evidence" value="ECO:0007669"/>
    <property type="project" value="InterPro"/>
</dbReference>
<dbReference type="eggNOG" id="ENOG502QWA1">
    <property type="taxonomic scope" value="Eukaryota"/>
</dbReference>
<feature type="domain" description="TPX2 C-terminal" evidence="8">
    <location>
        <begin position="378"/>
        <end position="452"/>
    </location>
</feature>
<keyword evidence="6" id="KW-0175">Coiled coil</keyword>
<dbReference type="OMA" id="SCLSWND"/>
<dbReference type="GO" id="GO:0005819">
    <property type="term" value="C:spindle"/>
    <property type="evidence" value="ECO:0007669"/>
    <property type="project" value="InterPro"/>
</dbReference>
<comment type="similarity">
    <text evidence="2">Belongs to the TPX2 family.</text>
</comment>
<dbReference type="GO" id="GO:0030295">
    <property type="term" value="F:protein kinase activator activity"/>
    <property type="evidence" value="ECO:0007669"/>
    <property type="project" value="TreeGrafter"/>
</dbReference>
<organism evidence="9 10">
    <name type="scientific">Beta vulgaris subsp. vulgaris</name>
    <name type="common">Beet</name>
    <dbReference type="NCBI Taxonomy" id="3555"/>
    <lineage>
        <taxon>Eukaryota</taxon>
        <taxon>Viridiplantae</taxon>
        <taxon>Streptophyta</taxon>
        <taxon>Embryophyta</taxon>
        <taxon>Tracheophyta</taxon>
        <taxon>Spermatophyta</taxon>
        <taxon>Magnoliopsida</taxon>
        <taxon>eudicotyledons</taxon>
        <taxon>Gunneridae</taxon>
        <taxon>Pentapetalae</taxon>
        <taxon>Caryophyllales</taxon>
        <taxon>Chenopodiaceae</taxon>
        <taxon>Betoideae</taxon>
        <taxon>Beta</taxon>
    </lineage>
</organism>
<dbReference type="PANTHER" id="PTHR14326:SF58">
    <property type="entry name" value="TPX2 (TARGETING PROTEIN FOR XKLP2) PROTEIN FAMILY"/>
    <property type="match status" value="1"/>
</dbReference>
<name>A0A0J8BGY4_BETVV</name>
<dbReference type="GO" id="GO:0090307">
    <property type="term" value="P:mitotic spindle assembly"/>
    <property type="evidence" value="ECO:0007669"/>
    <property type="project" value="TreeGrafter"/>
</dbReference>
<feature type="coiled-coil region" evidence="6">
    <location>
        <begin position="398"/>
        <end position="427"/>
    </location>
</feature>
<sequence length="486" mass="55567">MATPTKEPPSVRSTACEKVKNQENSNPNLTSPSLKPSTSSAIKTTKSQKSAIKNPNPSFVSPKKKIRERKFVVAKKKNHVKKQDLDRNCKCKDKINGKCLCVAYENLRASQEEFFKSREDEPFTENLENESGYEKNSEECEIQDLDELGVCEPEEGESPKGLGSSTTKRRRDILLEEARASVPEPGSGRVLHLVKAFEKLLTLPKKSDSQDDKEVEDTKKGIKWALPGLQQHPPRALETQESSSGFCPGELFFNAESLGLDAQVSSSLDSSRGSVSSRSSIGSRRSRRSGSFSSGTVGGMKWKKKQQHRVTSLKPFRLRTEERGKKKEEELVKKLQEMMIEEEKQRIPIAQGLPWTTDEPECLIKPPLKEITKPIDLKLHTDMRAVERAEFDNQVTEKLMLIEQYKMERERQQKLEEEEEIRRLRKELVPKAQPMPYFDRPFIPRRSEKQPTIPKEPRFQFPQQKKIKCSLSSWSDLNDYHIHATS</sequence>
<evidence type="ECO:0000256" key="3">
    <source>
        <dbReference type="ARBA" id="ARBA00022490"/>
    </source>
</evidence>
<evidence type="ECO:0000256" key="2">
    <source>
        <dbReference type="ARBA" id="ARBA00005885"/>
    </source>
</evidence>
<reference evidence="9 10" key="1">
    <citation type="journal article" date="2014" name="Nature">
        <title>The genome of the recently domesticated crop plant sugar beet (Beta vulgaris).</title>
        <authorList>
            <person name="Dohm J.C."/>
            <person name="Minoche A.E."/>
            <person name="Holtgrawe D."/>
            <person name="Capella-Gutierrez S."/>
            <person name="Zakrzewski F."/>
            <person name="Tafer H."/>
            <person name="Rupp O."/>
            <person name="Sorensen T.R."/>
            <person name="Stracke R."/>
            <person name="Reinhardt R."/>
            <person name="Goesmann A."/>
            <person name="Kraft T."/>
            <person name="Schulz B."/>
            <person name="Stadler P.F."/>
            <person name="Schmidt T."/>
            <person name="Gabaldon T."/>
            <person name="Lehrach H."/>
            <person name="Weisshaar B."/>
            <person name="Himmelbauer H."/>
        </authorList>
    </citation>
    <scope>NUCLEOTIDE SEQUENCE [LARGE SCALE GENOMIC DNA]</scope>
    <source>
        <tissue evidence="9">Taproot</tissue>
    </source>
</reference>
<dbReference type="GO" id="GO:0008017">
    <property type="term" value="F:microtubule binding"/>
    <property type="evidence" value="ECO:0007669"/>
    <property type="project" value="TreeGrafter"/>
</dbReference>
<dbReference type="PANTHER" id="PTHR14326">
    <property type="entry name" value="TARGETING PROTEIN FOR XKLP2"/>
    <property type="match status" value="1"/>
</dbReference>
<dbReference type="InterPro" id="IPR009675">
    <property type="entry name" value="TPX2_fam"/>
</dbReference>
<feature type="region of interest" description="Disordered" evidence="7">
    <location>
        <begin position="435"/>
        <end position="464"/>
    </location>
</feature>
<feature type="compositionally biased region" description="Basic and acidic residues" evidence="7">
    <location>
        <begin position="205"/>
        <end position="220"/>
    </location>
</feature>
<feature type="compositionally biased region" description="Low complexity" evidence="7">
    <location>
        <begin position="24"/>
        <end position="40"/>
    </location>
</feature>
<dbReference type="InterPro" id="IPR027329">
    <property type="entry name" value="TPX2_C"/>
</dbReference>
<evidence type="ECO:0000256" key="7">
    <source>
        <dbReference type="SAM" id="MobiDB-lite"/>
    </source>
</evidence>
<feature type="region of interest" description="Disordered" evidence="7">
    <location>
        <begin position="118"/>
        <end position="170"/>
    </location>
</feature>
<feature type="region of interest" description="Disordered" evidence="7">
    <location>
        <begin position="1"/>
        <end position="66"/>
    </location>
</feature>
<dbReference type="Proteomes" id="UP000035740">
    <property type="component" value="Unassembled WGS sequence"/>
</dbReference>
<dbReference type="KEGG" id="bvg:104906165"/>
<keyword evidence="3" id="KW-0963">Cytoplasm</keyword>
<protein>
    <recommendedName>
        <fullName evidence="8">TPX2 C-terminal domain-containing protein</fullName>
    </recommendedName>
</protein>
<feature type="compositionally biased region" description="Acidic residues" evidence="7">
    <location>
        <begin position="139"/>
        <end position="156"/>
    </location>
</feature>
<evidence type="ECO:0000259" key="8">
    <source>
        <dbReference type="Pfam" id="PF06886"/>
    </source>
</evidence>
<gene>
    <name evidence="9" type="ORF">BVRB_2g046370</name>
</gene>
<evidence type="ECO:0000313" key="10">
    <source>
        <dbReference type="Proteomes" id="UP000035740"/>
    </source>
</evidence>
<proteinExistence type="inferred from homology"/>
<feature type="region of interest" description="Disordered" evidence="7">
    <location>
        <begin position="263"/>
        <end position="326"/>
    </location>
</feature>
<keyword evidence="10" id="KW-1185">Reference proteome</keyword>
<dbReference type="EMBL" id="KQ090224">
    <property type="protein sequence ID" value="KMS99268.1"/>
    <property type="molecule type" value="Genomic_DNA"/>
</dbReference>
<dbReference type="Gramene" id="KMS99268">
    <property type="protein sequence ID" value="KMS99268"/>
    <property type="gene ID" value="BVRB_2g046370"/>
</dbReference>
<keyword evidence="4" id="KW-0493">Microtubule</keyword>
<comment type="subcellular location">
    <subcellularLocation>
        <location evidence="1">Cytoplasm</location>
        <location evidence="1">Cytoskeleton</location>
    </subcellularLocation>
</comment>
<evidence type="ECO:0000256" key="5">
    <source>
        <dbReference type="ARBA" id="ARBA00023212"/>
    </source>
</evidence>
<evidence type="ECO:0000313" key="9">
    <source>
        <dbReference type="EMBL" id="KMS99268.1"/>
    </source>
</evidence>
<dbReference type="GO" id="GO:0005880">
    <property type="term" value="C:nuclear microtubule"/>
    <property type="evidence" value="ECO:0007669"/>
    <property type="project" value="TreeGrafter"/>
</dbReference>
<keyword evidence="5" id="KW-0206">Cytoskeleton</keyword>
<dbReference type="OrthoDB" id="7677582at2759"/>
<dbReference type="AlphaFoldDB" id="A0A0J8BGY4"/>
<evidence type="ECO:0000256" key="1">
    <source>
        <dbReference type="ARBA" id="ARBA00004245"/>
    </source>
</evidence>